<feature type="compositionally biased region" description="Polar residues" evidence="8">
    <location>
        <begin position="465"/>
        <end position="475"/>
    </location>
</feature>
<dbReference type="InterPro" id="IPR050388">
    <property type="entry name" value="ABC_Ni/Peptide_Import"/>
</dbReference>
<evidence type="ECO:0000256" key="3">
    <source>
        <dbReference type="ARBA" id="ARBA00022448"/>
    </source>
</evidence>
<feature type="region of interest" description="Disordered" evidence="8">
    <location>
        <begin position="465"/>
        <end position="515"/>
    </location>
</feature>
<accession>A0ABW3WDM6</accession>
<evidence type="ECO:0000313" key="10">
    <source>
        <dbReference type="EMBL" id="MFD1264092.1"/>
    </source>
</evidence>
<dbReference type="InterPro" id="IPR003593">
    <property type="entry name" value="AAA+_ATPase"/>
</dbReference>
<dbReference type="RefSeq" id="WP_277834561.1">
    <property type="nucleotide sequence ID" value="NZ_JARQZE010000014.1"/>
</dbReference>
<keyword evidence="4" id="KW-1003">Cell membrane</keyword>
<dbReference type="PANTHER" id="PTHR43297:SF7">
    <property type="entry name" value="D,D-DIPEPTIDE TRANSPORT ATP-BINDING PROTEIN DDPD-RELATED"/>
    <property type="match status" value="1"/>
</dbReference>
<dbReference type="PROSITE" id="PS50893">
    <property type="entry name" value="ABC_TRANSPORTER_2"/>
    <property type="match status" value="2"/>
</dbReference>
<dbReference type="Proteomes" id="UP001597158">
    <property type="component" value="Unassembled WGS sequence"/>
</dbReference>
<dbReference type="EMBL" id="JBHTMC010000023">
    <property type="protein sequence ID" value="MFD1264092.1"/>
    <property type="molecule type" value="Genomic_DNA"/>
</dbReference>
<evidence type="ECO:0000313" key="11">
    <source>
        <dbReference type="Proteomes" id="UP001597158"/>
    </source>
</evidence>
<dbReference type="InterPro" id="IPR027417">
    <property type="entry name" value="P-loop_NTPase"/>
</dbReference>
<protein>
    <submittedName>
        <fullName evidence="10">ABC transporter ATP-binding protein</fullName>
    </submittedName>
</protein>
<keyword evidence="5" id="KW-0547">Nucleotide-binding</keyword>
<evidence type="ECO:0000256" key="1">
    <source>
        <dbReference type="ARBA" id="ARBA00004417"/>
    </source>
</evidence>
<evidence type="ECO:0000256" key="4">
    <source>
        <dbReference type="ARBA" id="ARBA00022475"/>
    </source>
</evidence>
<organism evidence="10 11">
    <name type="scientific">Thauera mechernichensis</name>
    <dbReference type="NCBI Taxonomy" id="82788"/>
    <lineage>
        <taxon>Bacteria</taxon>
        <taxon>Pseudomonadati</taxon>
        <taxon>Pseudomonadota</taxon>
        <taxon>Betaproteobacteria</taxon>
        <taxon>Rhodocyclales</taxon>
        <taxon>Zoogloeaceae</taxon>
        <taxon>Thauera</taxon>
    </lineage>
</organism>
<evidence type="ECO:0000256" key="5">
    <source>
        <dbReference type="ARBA" id="ARBA00022741"/>
    </source>
</evidence>
<dbReference type="Pfam" id="PF00005">
    <property type="entry name" value="ABC_tran"/>
    <property type="match status" value="2"/>
</dbReference>
<name>A0ABW3WDM6_9RHOO</name>
<dbReference type="PANTHER" id="PTHR43297">
    <property type="entry name" value="OLIGOPEPTIDE TRANSPORT ATP-BINDING PROTEIN APPD"/>
    <property type="match status" value="1"/>
</dbReference>
<feature type="domain" description="ABC transporter" evidence="9">
    <location>
        <begin position="5"/>
        <end position="247"/>
    </location>
</feature>
<feature type="compositionally biased region" description="Low complexity" evidence="8">
    <location>
        <begin position="499"/>
        <end position="515"/>
    </location>
</feature>
<evidence type="ECO:0000256" key="7">
    <source>
        <dbReference type="ARBA" id="ARBA00023136"/>
    </source>
</evidence>
<keyword evidence="3" id="KW-0813">Transport</keyword>
<keyword evidence="11" id="KW-1185">Reference proteome</keyword>
<evidence type="ECO:0000259" key="9">
    <source>
        <dbReference type="PROSITE" id="PS50893"/>
    </source>
</evidence>
<gene>
    <name evidence="10" type="ORF">ACFQ4M_10905</name>
</gene>
<proteinExistence type="inferred from homology"/>
<dbReference type="SUPFAM" id="SSF52540">
    <property type="entry name" value="P-loop containing nucleoside triphosphate hydrolases"/>
    <property type="match status" value="2"/>
</dbReference>
<dbReference type="InterPro" id="IPR003439">
    <property type="entry name" value="ABC_transporter-like_ATP-bd"/>
</dbReference>
<keyword evidence="7" id="KW-0472">Membrane</keyword>
<comment type="caution">
    <text evidence="10">The sequence shown here is derived from an EMBL/GenBank/DDBJ whole genome shotgun (WGS) entry which is preliminary data.</text>
</comment>
<evidence type="ECO:0000256" key="2">
    <source>
        <dbReference type="ARBA" id="ARBA00005417"/>
    </source>
</evidence>
<dbReference type="SMART" id="SM00382">
    <property type="entry name" value="AAA"/>
    <property type="match status" value="2"/>
</dbReference>
<sequence>MSALLTVRDLSVHAGRQTLLRDVCCTLHEGEALTLIGQSGAGKSLIAQAIMGNLPASLRAGGEITIGTASSRAEDVAARRGLWGRRIGLLPQEPWLALDPTMPVLRQIEETYRYVRQDAGPLSPARLARDALARLGLQGKERHLPHQLSGGMAQRVAFAAVLASGAPLLIADEPTKGLDEAMRNEVVTLLREALLEGCALLTITHDLEVAAALGGQVQVLQNGEQVESGACTQVLSKPRHPYTQALVAAQPKHWAPLPPNAPARLLLAAEGLGQSLGGQRLFEGLDLSIRAGERIAVSGPSGCGKTTLGNLLLGLLPPDQGRIIRHEMRPHGFQKLYQDPVAAFAPRQTLRRSLRDLCALHRQPVARLDGLLDDLGLGAGLLERPPGGVSGGELQRVALARALLLEPSLIFADEPTSRLDLLTQQQTLEVLLRSAEARQSAVLLVTHDRHLARWFSPAQVILDTRSNPDTTADSSHGSDHSVRSLPPGVPPLSAALRTPQAAQHRAPRRAPAAVR</sequence>
<reference evidence="11" key="1">
    <citation type="journal article" date="2019" name="Int. J. Syst. Evol. Microbiol.">
        <title>The Global Catalogue of Microorganisms (GCM) 10K type strain sequencing project: providing services to taxonomists for standard genome sequencing and annotation.</title>
        <authorList>
            <consortium name="The Broad Institute Genomics Platform"/>
            <consortium name="The Broad Institute Genome Sequencing Center for Infectious Disease"/>
            <person name="Wu L."/>
            <person name="Ma J."/>
        </authorList>
    </citation>
    <scope>NUCLEOTIDE SEQUENCE [LARGE SCALE GENOMIC DNA]</scope>
    <source>
        <strain evidence="11">CCUG 48884</strain>
    </source>
</reference>
<evidence type="ECO:0000256" key="8">
    <source>
        <dbReference type="SAM" id="MobiDB-lite"/>
    </source>
</evidence>
<dbReference type="InterPro" id="IPR017871">
    <property type="entry name" value="ABC_transporter-like_CS"/>
</dbReference>
<dbReference type="Gene3D" id="3.40.50.300">
    <property type="entry name" value="P-loop containing nucleotide triphosphate hydrolases"/>
    <property type="match status" value="2"/>
</dbReference>
<comment type="subcellular location">
    <subcellularLocation>
        <location evidence="1">Cell inner membrane</location>
        <topology evidence="1">Peripheral membrane protein</topology>
    </subcellularLocation>
</comment>
<dbReference type="PROSITE" id="PS00211">
    <property type="entry name" value="ABC_TRANSPORTER_1"/>
    <property type="match status" value="2"/>
</dbReference>
<feature type="domain" description="ABC transporter" evidence="9">
    <location>
        <begin position="267"/>
        <end position="488"/>
    </location>
</feature>
<evidence type="ECO:0000256" key="6">
    <source>
        <dbReference type="ARBA" id="ARBA00022840"/>
    </source>
</evidence>
<keyword evidence="6 10" id="KW-0067">ATP-binding</keyword>
<comment type="similarity">
    <text evidence="2">Belongs to the ABC transporter superfamily.</text>
</comment>
<dbReference type="GO" id="GO:0005524">
    <property type="term" value="F:ATP binding"/>
    <property type="evidence" value="ECO:0007669"/>
    <property type="project" value="UniProtKB-KW"/>
</dbReference>